<gene>
    <name evidence="1" type="ORF">MANES_05G012304v8</name>
</gene>
<evidence type="ECO:0000313" key="1">
    <source>
        <dbReference type="EMBL" id="KAG8653324.1"/>
    </source>
</evidence>
<dbReference type="Proteomes" id="UP000091857">
    <property type="component" value="Chromosome 5"/>
</dbReference>
<accession>A0ACB7HN19</accession>
<protein>
    <submittedName>
        <fullName evidence="1">Uncharacterized protein</fullName>
    </submittedName>
</protein>
<evidence type="ECO:0000313" key="2">
    <source>
        <dbReference type="Proteomes" id="UP000091857"/>
    </source>
</evidence>
<name>A0ACB7HN19_MANES</name>
<sequence>MASLLLLLEALVRCRKDDTLPRPEKKGRNFKTTEQSITSTQQSSTEQQAHVSSFGSRGEDVRTWKLAKFCNWP</sequence>
<proteinExistence type="predicted"/>
<organism evidence="1 2">
    <name type="scientific">Manihot esculenta</name>
    <name type="common">Cassava</name>
    <name type="synonym">Jatropha manihot</name>
    <dbReference type="NCBI Taxonomy" id="3983"/>
    <lineage>
        <taxon>Eukaryota</taxon>
        <taxon>Viridiplantae</taxon>
        <taxon>Streptophyta</taxon>
        <taxon>Embryophyta</taxon>
        <taxon>Tracheophyta</taxon>
        <taxon>Spermatophyta</taxon>
        <taxon>Magnoliopsida</taxon>
        <taxon>eudicotyledons</taxon>
        <taxon>Gunneridae</taxon>
        <taxon>Pentapetalae</taxon>
        <taxon>rosids</taxon>
        <taxon>fabids</taxon>
        <taxon>Malpighiales</taxon>
        <taxon>Euphorbiaceae</taxon>
        <taxon>Crotonoideae</taxon>
        <taxon>Manihoteae</taxon>
        <taxon>Manihot</taxon>
    </lineage>
</organism>
<dbReference type="EMBL" id="CM004391">
    <property type="protein sequence ID" value="KAG8653324.1"/>
    <property type="molecule type" value="Genomic_DNA"/>
</dbReference>
<reference evidence="2" key="1">
    <citation type="journal article" date="2016" name="Nat. Biotechnol.">
        <title>Sequencing wild and cultivated cassava and related species reveals extensive interspecific hybridization and genetic diversity.</title>
        <authorList>
            <person name="Bredeson J.V."/>
            <person name="Lyons J.B."/>
            <person name="Prochnik S.E."/>
            <person name="Wu G.A."/>
            <person name="Ha C.M."/>
            <person name="Edsinger-Gonzales E."/>
            <person name="Grimwood J."/>
            <person name="Schmutz J."/>
            <person name="Rabbi I.Y."/>
            <person name="Egesi C."/>
            <person name="Nauluvula P."/>
            <person name="Lebot V."/>
            <person name="Ndunguru J."/>
            <person name="Mkamilo G."/>
            <person name="Bart R.S."/>
            <person name="Setter T.L."/>
            <person name="Gleadow R.M."/>
            <person name="Kulakow P."/>
            <person name="Ferguson M.E."/>
            <person name="Rounsley S."/>
            <person name="Rokhsar D.S."/>
        </authorList>
    </citation>
    <scope>NUCLEOTIDE SEQUENCE [LARGE SCALE GENOMIC DNA]</scope>
    <source>
        <strain evidence="2">cv. AM560-2</strain>
    </source>
</reference>
<keyword evidence="2" id="KW-1185">Reference proteome</keyword>
<comment type="caution">
    <text evidence="1">The sequence shown here is derived from an EMBL/GenBank/DDBJ whole genome shotgun (WGS) entry which is preliminary data.</text>
</comment>